<keyword evidence="11" id="KW-1185">Reference proteome</keyword>
<comment type="caution">
    <text evidence="10">The sequence shown here is derived from an EMBL/GenBank/DDBJ whole genome shotgun (WGS) entry which is preliminary data.</text>
</comment>
<proteinExistence type="inferred from homology"/>
<accession>A0ABS7NKD8</accession>
<dbReference type="Pfam" id="PF02653">
    <property type="entry name" value="BPD_transp_2"/>
    <property type="match status" value="1"/>
</dbReference>
<name>A0ABS7NKD8_9RHOB</name>
<evidence type="ECO:0000256" key="9">
    <source>
        <dbReference type="SAM" id="Phobius"/>
    </source>
</evidence>
<feature type="transmembrane region" description="Helical" evidence="9">
    <location>
        <begin position="147"/>
        <end position="167"/>
    </location>
</feature>
<evidence type="ECO:0000256" key="1">
    <source>
        <dbReference type="ARBA" id="ARBA00004651"/>
    </source>
</evidence>
<evidence type="ECO:0000256" key="4">
    <source>
        <dbReference type="ARBA" id="ARBA00022692"/>
    </source>
</evidence>
<comment type="subcellular location">
    <subcellularLocation>
        <location evidence="1">Cell membrane</location>
        <topology evidence="1">Multi-pass membrane protein</topology>
    </subcellularLocation>
</comment>
<evidence type="ECO:0000256" key="6">
    <source>
        <dbReference type="ARBA" id="ARBA00022989"/>
    </source>
</evidence>
<dbReference type="PANTHER" id="PTHR11795:SF442">
    <property type="entry name" value="ABC TRANSPORTER ATP-BINDING PROTEIN"/>
    <property type="match status" value="1"/>
</dbReference>
<dbReference type="EMBL" id="JAHVJA010000009">
    <property type="protein sequence ID" value="MBY6141292.1"/>
    <property type="molecule type" value="Genomic_DNA"/>
</dbReference>
<keyword evidence="5" id="KW-0029">Amino-acid transport</keyword>
<evidence type="ECO:0000313" key="11">
    <source>
        <dbReference type="Proteomes" id="UP000766629"/>
    </source>
</evidence>
<comment type="similarity">
    <text evidence="8">Belongs to the binding-protein-dependent transport system permease family. LivHM subfamily.</text>
</comment>
<feature type="transmembrane region" description="Helical" evidence="9">
    <location>
        <begin position="269"/>
        <end position="286"/>
    </location>
</feature>
<feature type="transmembrane region" description="Helical" evidence="9">
    <location>
        <begin position="12"/>
        <end position="35"/>
    </location>
</feature>
<organism evidence="10 11">
    <name type="scientific">Leisingera daeponensis</name>
    <dbReference type="NCBI Taxonomy" id="405746"/>
    <lineage>
        <taxon>Bacteria</taxon>
        <taxon>Pseudomonadati</taxon>
        <taxon>Pseudomonadota</taxon>
        <taxon>Alphaproteobacteria</taxon>
        <taxon>Rhodobacterales</taxon>
        <taxon>Roseobacteraceae</taxon>
        <taxon>Leisingera</taxon>
    </lineage>
</organism>
<keyword evidence="2" id="KW-0813">Transport</keyword>
<keyword evidence="6 9" id="KW-1133">Transmembrane helix</keyword>
<reference evidence="10 11" key="1">
    <citation type="submission" date="2021-06" db="EMBL/GenBank/DDBJ databases">
        <title>50 bacteria genomes isolated from Dapeng, Shenzhen, China.</title>
        <authorList>
            <person name="Zheng W."/>
            <person name="Yu S."/>
            <person name="Huang Y."/>
        </authorList>
    </citation>
    <scope>NUCLEOTIDE SEQUENCE [LARGE SCALE GENOMIC DNA]</scope>
    <source>
        <strain evidence="10 11">DP1N14-2</strain>
    </source>
</reference>
<evidence type="ECO:0000256" key="3">
    <source>
        <dbReference type="ARBA" id="ARBA00022475"/>
    </source>
</evidence>
<dbReference type="RefSeq" id="WP_222509367.1">
    <property type="nucleotide sequence ID" value="NZ_JAHVJA010000009.1"/>
</dbReference>
<keyword evidence="3" id="KW-1003">Cell membrane</keyword>
<evidence type="ECO:0000313" key="10">
    <source>
        <dbReference type="EMBL" id="MBY6141292.1"/>
    </source>
</evidence>
<dbReference type="InterPro" id="IPR001851">
    <property type="entry name" value="ABC_transp_permease"/>
</dbReference>
<evidence type="ECO:0000256" key="5">
    <source>
        <dbReference type="ARBA" id="ARBA00022970"/>
    </source>
</evidence>
<keyword evidence="4 9" id="KW-0812">Transmembrane</keyword>
<feature type="transmembrane region" description="Helical" evidence="9">
    <location>
        <begin position="66"/>
        <end position="90"/>
    </location>
</feature>
<keyword evidence="7 9" id="KW-0472">Membrane</keyword>
<feature type="transmembrane region" description="Helical" evidence="9">
    <location>
        <begin position="229"/>
        <end position="257"/>
    </location>
</feature>
<protein>
    <submittedName>
        <fullName evidence="10">Branched-chain amino acid ABC transporter permease</fullName>
    </submittedName>
</protein>
<evidence type="ECO:0000256" key="2">
    <source>
        <dbReference type="ARBA" id="ARBA00022448"/>
    </source>
</evidence>
<gene>
    <name evidence="10" type="ORF">KUV26_17785</name>
</gene>
<evidence type="ECO:0000256" key="8">
    <source>
        <dbReference type="ARBA" id="ARBA00037998"/>
    </source>
</evidence>
<dbReference type="Proteomes" id="UP000766629">
    <property type="component" value="Unassembled WGS sequence"/>
</dbReference>
<dbReference type="InterPro" id="IPR052157">
    <property type="entry name" value="BCAA_transport_permease"/>
</dbReference>
<sequence>MQLLFTILLDGLVYASYLFIVAAGLTIIFGVMKILNVAHGGFYAWGAYTAAYFIGAASEMGLPDWFAFLIIAGSALAVGIVLGLLIERIVLRRLYDHEEILIVLATFGVFLILEDLILLIFGVNPYFAYQPMVALGSVEMGGIFRDVYSLTLFGVALLVAAGSWWMLTRTRWGKLITAVIHDREMALIVGINVRRLFVVTFCAGAVLGALGGAYIAPTVSVAPGFAVDVIVLSFAVVVIGGMGSIPGALIGALLVGLLRALAVHKLPELELFVIFLVMSAVLIVRPEGLFAPAKARKI</sequence>
<feature type="transmembrane region" description="Helical" evidence="9">
    <location>
        <begin position="42"/>
        <end position="60"/>
    </location>
</feature>
<feature type="transmembrane region" description="Helical" evidence="9">
    <location>
        <begin position="102"/>
        <end position="127"/>
    </location>
</feature>
<evidence type="ECO:0000256" key="7">
    <source>
        <dbReference type="ARBA" id="ARBA00023136"/>
    </source>
</evidence>
<dbReference type="PANTHER" id="PTHR11795">
    <property type="entry name" value="BRANCHED-CHAIN AMINO ACID TRANSPORT SYSTEM PERMEASE PROTEIN LIVH"/>
    <property type="match status" value="1"/>
</dbReference>
<feature type="transmembrane region" description="Helical" evidence="9">
    <location>
        <begin position="196"/>
        <end position="217"/>
    </location>
</feature>
<dbReference type="CDD" id="cd06582">
    <property type="entry name" value="TM_PBP1_LivH_like"/>
    <property type="match status" value="1"/>
</dbReference>